<organism evidence="1">
    <name type="scientific">mine drainage metagenome</name>
    <dbReference type="NCBI Taxonomy" id="410659"/>
    <lineage>
        <taxon>unclassified sequences</taxon>
        <taxon>metagenomes</taxon>
        <taxon>ecological metagenomes</taxon>
    </lineage>
</organism>
<gene>
    <name evidence="1" type="ORF">B1A_06610</name>
</gene>
<comment type="caution">
    <text evidence="1">The sequence shown here is derived from an EMBL/GenBank/DDBJ whole genome shotgun (WGS) entry which is preliminary data.</text>
</comment>
<dbReference type="AlphaFoldDB" id="T1BAA4"/>
<evidence type="ECO:0000313" key="1">
    <source>
        <dbReference type="EMBL" id="EQD69841.1"/>
    </source>
</evidence>
<sequence>MFSADLTLPKSLHLKVTRRTPLYNGALECRLFRIPLVQGSNRS</sequence>
<reference evidence="1" key="2">
    <citation type="journal article" date="2014" name="ISME J.">
        <title>Microbial stratification in low pH oxic and suboxic macroscopic growths along an acid mine drainage.</title>
        <authorList>
            <person name="Mendez-Garcia C."/>
            <person name="Mesa V."/>
            <person name="Sprenger R.R."/>
            <person name="Richter M."/>
            <person name="Diez M.S."/>
            <person name="Solano J."/>
            <person name="Bargiela R."/>
            <person name="Golyshina O.V."/>
            <person name="Manteca A."/>
            <person name="Ramos J.L."/>
            <person name="Gallego J.R."/>
            <person name="Llorente I."/>
            <person name="Martins Dos Santos V.A."/>
            <person name="Jensen O.N."/>
            <person name="Pelaez A.I."/>
            <person name="Sanchez J."/>
            <person name="Ferrer M."/>
        </authorList>
    </citation>
    <scope>NUCLEOTIDE SEQUENCE</scope>
</reference>
<dbReference type="EMBL" id="AUZX01004791">
    <property type="protein sequence ID" value="EQD69841.1"/>
    <property type="molecule type" value="Genomic_DNA"/>
</dbReference>
<name>T1BAA4_9ZZZZ</name>
<proteinExistence type="predicted"/>
<protein>
    <submittedName>
        <fullName evidence="1">Uncharacterized protein</fullName>
    </submittedName>
</protein>
<reference evidence="1" key="1">
    <citation type="submission" date="2013-08" db="EMBL/GenBank/DDBJ databases">
        <authorList>
            <person name="Mendez C."/>
            <person name="Richter M."/>
            <person name="Ferrer M."/>
            <person name="Sanchez J."/>
        </authorList>
    </citation>
    <scope>NUCLEOTIDE SEQUENCE</scope>
</reference>
<accession>T1BAA4</accession>